<dbReference type="PANTHER" id="PTHR46250">
    <property type="entry name" value="MYB/SANT-LIKE DNA-BINDING DOMAIN PROTEIN-RELATED"/>
    <property type="match status" value="1"/>
</dbReference>
<dbReference type="PANTHER" id="PTHR46250:SF18">
    <property type="entry name" value="MYB_SANT-LIKE DOMAIN-CONTAINING PROTEIN"/>
    <property type="match status" value="1"/>
</dbReference>
<dbReference type="InterPro" id="IPR027806">
    <property type="entry name" value="HARBI1_dom"/>
</dbReference>
<keyword evidence="2" id="KW-0479">Metal-binding</keyword>
<evidence type="ECO:0000256" key="3">
    <source>
        <dbReference type="SAM" id="Phobius"/>
    </source>
</evidence>
<keyword evidence="3" id="KW-1133">Transmembrane helix</keyword>
<dbReference type="EMBL" id="SSTD01004278">
    <property type="protein sequence ID" value="TYK23855.1"/>
    <property type="molecule type" value="Genomic_DNA"/>
</dbReference>
<reference evidence="5 6" key="1">
    <citation type="submission" date="2019-08" db="EMBL/GenBank/DDBJ databases">
        <title>Draft genome sequences of two oriental melons (Cucumis melo L. var makuwa).</title>
        <authorList>
            <person name="Kwon S.-Y."/>
        </authorList>
    </citation>
    <scope>NUCLEOTIDE SEQUENCE [LARGE SCALE GENOMIC DNA]</scope>
    <source>
        <strain evidence="6">cv. Chang Bougi</strain>
        <tissue evidence="5">Leaf</tissue>
    </source>
</reference>
<evidence type="ECO:0000313" key="6">
    <source>
        <dbReference type="Proteomes" id="UP000321947"/>
    </source>
</evidence>
<gene>
    <name evidence="5" type="ORF">E5676_scaffold419G00250</name>
</gene>
<name>A0A5D3DJT6_CUCMM</name>
<evidence type="ECO:0000313" key="5">
    <source>
        <dbReference type="EMBL" id="TYK23855.1"/>
    </source>
</evidence>
<dbReference type="Proteomes" id="UP000321947">
    <property type="component" value="Unassembled WGS sequence"/>
</dbReference>
<dbReference type="AlphaFoldDB" id="A0A5D3DJT6"/>
<comment type="caution">
    <text evidence="5">The sequence shown here is derived from an EMBL/GenBank/DDBJ whole genome shotgun (WGS) entry which is preliminary data.</text>
</comment>
<feature type="transmembrane region" description="Helical" evidence="3">
    <location>
        <begin position="45"/>
        <end position="64"/>
    </location>
</feature>
<proteinExistence type="predicted"/>
<evidence type="ECO:0000256" key="2">
    <source>
        <dbReference type="ARBA" id="ARBA00022723"/>
    </source>
</evidence>
<feature type="domain" description="DDE Tnp4" evidence="4">
    <location>
        <begin position="86"/>
        <end position="177"/>
    </location>
</feature>
<sequence length="445" mass="50557">MNDSRRITHTSFDTRHRISQLAYFCVIHESDLVCRQSTRMDRRTFAILCHLLWTISGLLSIEIVDVEQMVATFLHILAHDNCLGALDGTYINVNVSAADRPTFRTHKREIATNVLGLCNMKGDFVYVLAGWKGSAVDSRILRDALARENGLQVPKGYYYLCDAGYPNIEGFLDPYRGQREMAYCDDVGDVDKGDSAYYVNLNPCPEACLDGGGGGHSCGVFNGVGVNGGWKSDNCTFRPGYLAQLVRMMVEKLPGCRVRATTVIDCRIKTLKRTFQAISEMWGPACSGFGWNDEEKCIIAEKELFENWVRSYPAVKGLLNKLFLYYNEFTYVFGPDRATGRFTEIFVDVGSNEPGRYERFDMADGNEEFPPVMIVEWPACDLANDNHVRTEFFLILHEMSKLTSLDRALLQRHLLSRMDDLRGFILMSEDEREGFCRVLLRDMTR</sequence>
<organism evidence="5 6">
    <name type="scientific">Cucumis melo var. makuwa</name>
    <name type="common">Oriental melon</name>
    <dbReference type="NCBI Taxonomy" id="1194695"/>
    <lineage>
        <taxon>Eukaryota</taxon>
        <taxon>Viridiplantae</taxon>
        <taxon>Streptophyta</taxon>
        <taxon>Embryophyta</taxon>
        <taxon>Tracheophyta</taxon>
        <taxon>Spermatophyta</taxon>
        <taxon>Magnoliopsida</taxon>
        <taxon>eudicotyledons</taxon>
        <taxon>Gunneridae</taxon>
        <taxon>Pentapetalae</taxon>
        <taxon>rosids</taxon>
        <taxon>fabids</taxon>
        <taxon>Cucurbitales</taxon>
        <taxon>Cucurbitaceae</taxon>
        <taxon>Benincaseae</taxon>
        <taxon>Cucumis</taxon>
    </lineage>
</organism>
<comment type="cofactor">
    <cofactor evidence="1">
        <name>a divalent metal cation</name>
        <dbReference type="ChEBI" id="CHEBI:60240"/>
    </cofactor>
</comment>
<keyword evidence="3" id="KW-0812">Transmembrane</keyword>
<dbReference type="GO" id="GO:0046872">
    <property type="term" value="F:metal ion binding"/>
    <property type="evidence" value="ECO:0007669"/>
    <property type="project" value="UniProtKB-KW"/>
</dbReference>
<evidence type="ECO:0000256" key="1">
    <source>
        <dbReference type="ARBA" id="ARBA00001968"/>
    </source>
</evidence>
<protein>
    <submittedName>
        <fullName evidence="5">Retrotransposon protein</fullName>
    </submittedName>
</protein>
<dbReference type="Pfam" id="PF13359">
    <property type="entry name" value="DDE_Tnp_4"/>
    <property type="match status" value="1"/>
</dbReference>
<accession>A0A5D3DJT6</accession>
<keyword evidence="3" id="KW-0472">Membrane</keyword>
<evidence type="ECO:0000259" key="4">
    <source>
        <dbReference type="Pfam" id="PF13359"/>
    </source>
</evidence>